<dbReference type="InterPro" id="IPR020667">
    <property type="entry name" value="DNA_mismatch_repair_MutL"/>
</dbReference>
<organism evidence="8 9">
    <name type="scientific">Ktedonobacter robiniae</name>
    <dbReference type="NCBI Taxonomy" id="2778365"/>
    <lineage>
        <taxon>Bacteria</taxon>
        <taxon>Bacillati</taxon>
        <taxon>Chloroflexota</taxon>
        <taxon>Ktedonobacteria</taxon>
        <taxon>Ktedonobacterales</taxon>
        <taxon>Ktedonobacteraceae</taxon>
        <taxon>Ktedonobacter</taxon>
    </lineage>
</organism>
<evidence type="ECO:0000256" key="5">
    <source>
        <dbReference type="SAM" id="MobiDB-lite"/>
    </source>
</evidence>
<dbReference type="Proteomes" id="UP000654345">
    <property type="component" value="Unassembled WGS sequence"/>
</dbReference>
<dbReference type="Gene3D" id="3.30.1370.100">
    <property type="entry name" value="MutL, C-terminal domain, regulatory subdomain"/>
    <property type="match status" value="1"/>
</dbReference>
<dbReference type="Gene3D" id="3.30.565.10">
    <property type="entry name" value="Histidine kinase-like ATPase, C-terminal domain"/>
    <property type="match status" value="1"/>
</dbReference>
<dbReference type="RefSeq" id="WP_201369904.1">
    <property type="nucleotide sequence ID" value="NZ_BNJG01000001.1"/>
</dbReference>
<evidence type="ECO:0000256" key="4">
    <source>
        <dbReference type="HAMAP-Rule" id="MF_00149"/>
    </source>
</evidence>
<dbReference type="Gene3D" id="3.30.230.10">
    <property type="match status" value="1"/>
</dbReference>
<feature type="domain" description="DNA mismatch repair protein S5" evidence="7">
    <location>
        <begin position="208"/>
        <end position="333"/>
    </location>
</feature>
<comment type="function">
    <text evidence="4">This protein is involved in the repair of mismatches in DNA. It is required for dam-dependent methyl-directed DNA mismatch repair. May act as a 'molecular matchmaker', a protein that promotes the formation of a stable complex between two or more DNA-binding proteins in an ATP-dependent manner without itself being part of a final effector complex.</text>
</comment>
<dbReference type="EMBL" id="BNJG01000001">
    <property type="protein sequence ID" value="GHO53056.1"/>
    <property type="molecule type" value="Genomic_DNA"/>
</dbReference>
<dbReference type="Pfam" id="PF13589">
    <property type="entry name" value="HATPase_c_3"/>
    <property type="match status" value="1"/>
</dbReference>
<dbReference type="SMART" id="SM00853">
    <property type="entry name" value="MutL_C"/>
    <property type="match status" value="1"/>
</dbReference>
<dbReference type="InterPro" id="IPR020568">
    <property type="entry name" value="Ribosomal_Su5_D2-typ_SF"/>
</dbReference>
<comment type="similarity">
    <text evidence="1 4">Belongs to the DNA mismatch repair MutL/HexB family.</text>
</comment>
<evidence type="ECO:0000256" key="1">
    <source>
        <dbReference type="ARBA" id="ARBA00006082"/>
    </source>
</evidence>
<feature type="compositionally biased region" description="Polar residues" evidence="5">
    <location>
        <begin position="447"/>
        <end position="464"/>
    </location>
</feature>
<keyword evidence="3 4" id="KW-0234">DNA repair</keyword>
<evidence type="ECO:0000259" key="7">
    <source>
        <dbReference type="SMART" id="SM01340"/>
    </source>
</evidence>
<comment type="caution">
    <text evidence="8">The sequence shown here is derived from an EMBL/GenBank/DDBJ whole genome shotgun (WGS) entry which is preliminary data.</text>
</comment>
<dbReference type="InterPro" id="IPR014762">
    <property type="entry name" value="DNA_mismatch_repair_CS"/>
</dbReference>
<dbReference type="HAMAP" id="MF_00149">
    <property type="entry name" value="DNA_mis_repair"/>
    <property type="match status" value="1"/>
</dbReference>
<dbReference type="NCBIfam" id="TIGR00585">
    <property type="entry name" value="mutl"/>
    <property type="match status" value="1"/>
</dbReference>
<dbReference type="InterPro" id="IPR042121">
    <property type="entry name" value="MutL_C_regsub"/>
</dbReference>
<dbReference type="SUPFAM" id="SSF55874">
    <property type="entry name" value="ATPase domain of HSP90 chaperone/DNA topoisomerase II/histidine kinase"/>
    <property type="match status" value="1"/>
</dbReference>
<dbReference type="InterPro" id="IPR014721">
    <property type="entry name" value="Ribsml_uS5_D2-typ_fold_subgr"/>
</dbReference>
<dbReference type="PANTHER" id="PTHR10073">
    <property type="entry name" value="DNA MISMATCH REPAIR PROTEIN MLH, PMS, MUTL"/>
    <property type="match status" value="1"/>
</dbReference>
<name>A0ABQ3UK45_9CHLR</name>
<dbReference type="SUPFAM" id="SSF118116">
    <property type="entry name" value="DNA mismatch repair protein MutL"/>
    <property type="match status" value="1"/>
</dbReference>
<feature type="region of interest" description="Disordered" evidence="5">
    <location>
        <begin position="336"/>
        <end position="417"/>
    </location>
</feature>
<reference evidence="8 9" key="1">
    <citation type="journal article" date="2021" name="Int. J. Syst. Evol. Microbiol.">
        <title>Reticulibacter mediterranei gen. nov., sp. nov., within the new family Reticulibacteraceae fam. nov., and Ktedonospora formicarum gen. nov., sp. nov., Ktedonobacter robiniae sp. nov., Dictyobacter formicarum sp. nov. and Dictyobacter arantiisoli sp. nov., belonging to the class Ktedonobacteria.</title>
        <authorList>
            <person name="Yabe S."/>
            <person name="Zheng Y."/>
            <person name="Wang C.M."/>
            <person name="Sakai Y."/>
            <person name="Abe K."/>
            <person name="Yokota A."/>
            <person name="Donadio S."/>
            <person name="Cavaletti L."/>
            <person name="Monciardini P."/>
        </authorList>
    </citation>
    <scope>NUCLEOTIDE SEQUENCE [LARGE SCALE GENOMIC DNA]</scope>
    <source>
        <strain evidence="8 9">SOSP1-30</strain>
    </source>
</reference>
<gene>
    <name evidence="4" type="primary">mutL</name>
    <name evidence="8" type="ORF">KSB_15310</name>
</gene>
<evidence type="ECO:0000256" key="2">
    <source>
        <dbReference type="ARBA" id="ARBA00022763"/>
    </source>
</evidence>
<dbReference type="SUPFAM" id="SSF54211">
    <property type="entry name" value="Ribosomal protein S5 domain 2-like"/>
    <property type="match status" value="1"/>
</dbReference>
<dbReference type="CDD" id="cd16926">
    <property type="entry name" value="HATPase_MutL-MLH-PMS-like"/>
    <property type="match status" value="1"/>
</dbReference>
<accession>A0ABQ3UK45</accession>
<dbReference type="InterPro" id="IPR036890">
    <property type="entry name" value="HATPase_C_sf"/>
</dbReference>
<evidence type="ECO:0000313" key="9">
    <source>
        <dbReference type="Proteomes" id="UP000654345"/>
    </source>
</evidence>
<dbReference type="PROSITE" id="PS00058">
    <property type="entry name" value="DNA_MISMATCH_REPAIR_1"/>
    <property type="match status" value="1"/>
</dbReference>
<dbReference type="Pfam" id="PF01119">
    <property type="entry name" value="DNA_mis_repair"/>
    <property type="match status" value="1"/>
</dbReference>
<dbReference type="PANTHER" id="PTHR10073:SF12">
    <property type="entry name" value="DNA MISMATCH REPAIR PROTEIN MLH1"/>
    <property type="match status" value="1"/>
</dbReference>
<keyword evidence="9" id="KW-1185">Reference proteome</keyword>
<proteinExistence type="inferred from homology"/>
<dbReference type="InterPro" id="IPR037198">
    <property type="entry name" value="MutL_C_sf"/>
</dbReference>
<evidence type="ECO:0000259" key="6">
    <source>
        <dbReference type="SMART" id="SM00853"/>
    </source>
</evidence>
<evidence type="ECO:0000313" key="8">
    <source>
        <dbReference type="EMBL" id="GHO53056.1"/>
    </source>
</evidence>
<feature type="domain" description="MutL C-terminal dimerisation" evidence="6">
    <location>
        <begin position="569"/>
        <end position="712"/>
    </location>
</feature>
<dbReference type="Gene3D" id="3.30.1540.20">
    <property type="entry name" value="MutL, C-terminal domain, dimerisation subdomain"/>
    <property type="match status" value="1"/>
</dbReference>
<dbReference type="Pfam" id="PF08676">
    <property type="entry name" value="MutL_C"/>
    <property type="match status" value="1"/>
</dbReference>
<dbReference type="SMART" id="SM01340">
    <property type="entry name" value="DNA_mis_repair"/>
    <property type="match status" value="1"/>
</dbReference>
<feature type="region of interest" description="Disordered" evidence="5">
    <location>
        <begin position="436"/>
        <end position="486"/>
    </location>
</feature>
<sequence length="755" mass="83083">MPIRQLAPDVAAKIAAGEVVERPASVVKELIENSIDAGATQIRVDLMNGGLQLIRVTDNGSGISPEELPLALERHATSKVTSIDDLEQIRSLGFRGEALASIAAVAEVTLVSRARGSEQGSQVSAQNGHISDVTPAASPEGTTITVRNLFSAVPARLKFLKSRNTEISHCHHLLEQYALAYPEIRFTVASEGKQIFSTPGDGKLFSVLVQVYGLQIAEQMVEVDGDDEHDASDGEYPIVKGFVSRPACYKSTRQHISFFVNRRWVMSRMLTTAVEGAYHSLLLSGRHPLAVINIQIDPSFLDVNVHPAKTEIRFLKERRVFAAILRAARKALLQEQEMPQWKSKSSEPRASSQPGAYDQEPSFEGRLDLDEEAVQTGEQEAEEAGKPQQRQSTIPGDSPWITFTEEEHGTRPPGHARLWQSHLGVTDKAKGSRLKAVDTTVEVERSPTGTLHAQAEQVSVTLDTSLEEDDPLSMLPPATPVEKRPEAGGDIAEQEPLASFDAVPRGIPTMGIQLPSAQTEERSRLVVSPVAPQAIAGDAQRVERRPEQGALPGHSIDPNLPRKFPRLRVVGQLSQSYIVTEGPDGMYLIDQHAAHERIVLERMVAALKSRETISQLLLTPMHLTLAPVEIEALEEHGEQLRRIGFELEVVDGKTVEVRAVPTVLVKRLDSVSLHALLVELTAEDQLGHTETWEERALANVACKAAIKQNYFLAMSEMREMLEQLEQVKAPFSCCHGRPTMVHFSLAELAHEFERR</sequence>
<dbReference type="InterPro" id="IPR013507">
    <property type="entry name" value="DNA_mismatch_S5_2-like"/>
</dbReference>
<dbReference type="InterPro" id="IPR014790">
    <property type="entry name" value="MutL_C"/>
</dbReference>
<keyword evidence="2 4" id="KW-0227">DNA damage</keyword>
<dbReference type="InterPro" id="IPR042120">
    <property type="entry name" value="MutL_C_dimsub"/>
</dbReference>
<dbReference type="InterPro" id="IPR002099">
    <property type="entry name" value="MutL/Mlh/PMS"/>
</dbReference>
<dbReference type="CDD" id="cd00782">
    <property type="entry name" value="MutL_Trans"/>
    <property type="match status" value="1"/>
</dbReference>
<dbReference type="InterPro" id="IPR038973">
    <property type="entry name" value="MutL/Mlh/Pms-like"/>
</dbReference>
<protein>
    <recommendedName>
        <fullName evidence="4">DNA mismatch repair protein MutL</fullName>
    </recommendedName>
</protein>
<evidence type="ECO:0000256" key="3">
    <source>
        <dbReference type="ARBA" id="ARBA00023204"/>
    </source>
</evidence>